<comment type="subcellular location">
    <subcellularLocation>
        <location evidence="2">Membrane</location>
        <topology evidence="2">Multi-pass membrane protein</topology>
    </subcellularLocation>
</comment>
<dbReference type="Pfam" id="PF02163">
    <property type="entry name" value="Peptidase_M50"/>
    <property type="match status" value="1"/>
</dbReference>
<evidence type="ECO:0000256" key="4">
    <source>
        <dbReference type="ARBA" id="ARBA00022670"/>
    </source>
</evidence>
<feature type="domain" description="Peptidase M50" evidence="11">
    <location>
        <begin position="279"/>
        <end position="437"/>
    </location>
</feature>
<evidence type="ECO:0000313" key="12">
    <source>
        <dbReference type="EMBL" id="MBD2150763.1"/>
    </source>
</evidence>
<evidence type="ECO:0000256" key="5">
    <source>
        <dbReference type="ARBA" id="ARBA00022692"/>
    </source>
</evidence>
<reference evidence="12" key="1">
    <citation type="journal article" date="2015" name="ISME J.">
        <title>Draft Genome Sequence of Streptomyces incarnatus NRRL8089, which Produces the Nucleoside Antibiotic Sinefungin.</title>
        <authorList>
            <person name="Oshima K."/>
            <person name="Hattori M."/>
            <person name="Shimizu H."/>
            <person name="Fukuda K."/>
            <person name="Nemoto M."/>
            <person name="Inagaki K."/>
            <person name="Tamura T."/>
        </authorList>
    </citation>
    <scope>NUCLEOTIDE SEQUENCE</scope>
    <source>
        <strain evidence="12">FACHB-1277</strain>
    </source>
</reference>
<evidence type="ECO:0000259" key="11">
    <source>
        <dbReference type="Pfam" id="PF02163"/>
    </source>
</evidence>
<keyword evidence="7" id="KW-0809">Transit peptide</keyword>
<comment type="cofactor">
    <cofactor evidence="1">
        <name>Zn(2+)</name>
        <dbReference type="ChEBI" id="CHEBI:29105"/>
    </cofactor>
</comment>
<feature type="transmembrane region" description="Helical" evidence="10">
    <location>
        <begin position="241"/>
        <end position="264"/>
    </location>
</feature>
<dbReference type="InterPro" id="IPR044838">
    <property type="entry name" value="EGY1-like"/>
</dbReference>
<evidence type="ECO:0000256" key="8">
    <source>
        <dbReference type="ARBA" id="ARBA00022989"/>
    </source>
</evidence>
<dbReference type="CDD" id="cd06160">
    <property type="entry name" value="S2P-M50_like_2"/>
    <property type="match status" value="1"/>
</dbReference>
<keyword evidence="9 10" id="KW-0472">Membrane</keyword>
<reference evidence="12" key="2">
    <citation type="submission" date="2020-08" db="EMBL/GenBank/DDBJ databases">
        <authorList>
            <person name="Chen M."/>
            <person name="Teng W."/>
            <person name="Zhao L."/>
            <person name="Hu C."/>
            <person name="Zhou Y."/>
            <person name="Han B."/>
            <person name="Song L."/>
            <person name="Shu W."/>
        </authorList>
    </citation>
    <scope>NUCLEOTIDE SEQUENCE</scope>
    <source>
        <strain evidence="12">FACHB-1277</strain>
    </source>
</reference>
<evidence type="ECO:0000256" key="1">
    <source>
        <dbReference type="ARBA" id="ARBA00001947"/>
    </source>
</evidence>
<keyword evidence="4 12" id="KW-0645">Protease</keyword>
<feature type="transmembrane region" description="Helical" evidence="10">
    <location>
        <begin position="440"/>
        <end position="471"/>
    </location>
</feature>
<dbReference type="GO" id="GO:0008233">
    <property type="term" value="F:peptidase activity"/>
    <property type="evidence" value="ECO:0007669"/>
    <property type="project" value="UniProtKB-KW"/>
</dbReference>
<dbReference type="RefSeq" id="WP_190351126.1">
    <property type="nucleotide sequence ID" value="NZ_JACJPY010000033.1"/>
</dbReference>
<gene>
    <name evidence="12" type="ORF">H6F44_11620</name>
</gene>
<dbReference type="PANTHER" id="PTHR31412">
    <property type="entry name" value="ZINC METALLOPROTEASE EGY1"/>
    <property type="match status" value="1"/>
</dbReference>
<evidence type="ECO:0000256" key="7">
    <source>
        <dbReference type="ARBA" id="ARBA00022946"/>
    </source>
</evidence>
<keyword evidence="5 10" id="KW-0812">Transmembrane</keyword>
<keyword evidence="6" id="KW-0378">Hydrolase</keyword>
<feature type="transmembrane region" description="Helical" evidence="10">
    <location>
        <begin position="276"/>
        <end position="293"/>
    </location>
</feature>
<comment type="similarity">
    <text evidence="3">Belongs to the peptidase M50B family.</text>
</comment>
<feature type="transmembrane region" description="Helical" evidence="10">
    <location>
        <begin position="59"/>
        <end position="79"/>
    </location>
</feature>
<evidence type="ECO:0000313" key="13">
    <source>
        <dbReference type="Proteomes" id="UP000631421"/>
    </source>
</evidence>
<protein>
    <submittedName>
        <fullName evidence="12">Site-2 protease family protein</fullName>
    </submittedName>
</protein>
<keyword evidence="13" id="KW-1185">Reference proteome</keyword>
<evidence type="ECO:0000256" key="3">
    <source>
        <dbReference type="ARBA" id="ARBA00007931"/>
    </source>
</evidence>
<dbReference type="GO" id="GO:0016020">
    <property type="term" value="C:membrane"/>
    <property type="evidence" value="ECO:0007669"/>
    <property type="project" value="UniProtKB-SubCell"/>
</dbReference>
<evidence type="ECO:0000256" key="6">
    <source>
        <dbReference type="ARBA" id="ARBA00022801"/>
    </source>
</evidence>
<feature type="transmembrane region" description="Helical" evidence="10">
    <location>
        <begin position="400"/>
        <end position="419"/>
    </location>
</feature>
<comment type="caution">
    <text evidence="12">The sequence shown here is derived from an EMBL/GenBank/DDBJ whole genome shotgun (WGS) entry which is preliminary data.</text>
</comment>
<dbReference type="AlphaFoldDB" id="A0A926UU72"/>
<dbReference type="PANTHER" id="PTHR31412:SF0">
    <property type="entry name" value="ZINC METALLOPROTEASE EGY1, CHLOROPLASTIC-RELATED"/>
    <property type="match status" value="1"/>
</dbReference>
<feature type="transmembrane region" description="Helical" evidence="10">
    <location>
        <begin position="6"/>
        <end position="24"/>
    </location>
</feature>
<dbReference type="Proteomes" id="UP000631421">
    <property type="component" value="Unassembled WGS sequence"/>
</dbReference>
<sequence length="524" mass="57117">MKSTAFIPIAVFILTLALLAWGYLRSRKFGKLGLLSWLQFVALMSPWLIYFGLFVSGLFINFTTLLFLLLGSTIAYVAIGNQLRKVSVAERAKIEAKIKEGLGNLSERLNSPDANTNANIDINADNLKKTPIALAMSQGKLQQAKQFSSLPLEDLKLIQGIFGIETYYVTETIPYQEGVIFKGNLRGEPDVAHERLSKEMQSRVGDKYNLFLVEGQDRRPVVIVLPSRISNFDNGTIPQQILIAVLVLANTYTALNLGALVSGIPVVQSWQDYRQGLPFALGIMAILLLRELVMRRVANKFKIKMSLPFLLPSSQLGSFGAFSRIYSPLPNRSALFDIAIAPAITSGIFSLVILIIGLRLSAIGMGTIDIPSQIFQASVLAGTLAKLFLGKAIAASFVSIHPLVILGWLGSVITALNLMPAGQLDGGRIVQAIYGRRTAGWTTVLTLIFLVIATVINPLALYWAGIILILLRDLERPMLNELSDLDGDREALGVVALFWMLIVLLPLTSGVAERMGIGVGGLLP</sequence>
<accession>A0A926UU72</accession>
<dbReference type="GO" id="GO:0006508">
    <property type="term" value="P:proteolysis"/>
    <property type="evidence" value="ECO:0007669"/>
    <property type="project" value="UniProtKB-KW"/>
</dbReference>
<keyword evidence="8 10" id="KW-1133">Transmembrane helix</keyword>
<feature type="transmembrane region" description="Helical" evidence="10">
    <location>
        <begin position="338"/>
        <end position="362"/>
    </location>
</feature>
<dbReference type="EMBL" id="JACJPY010000033">
    <property type="protein sequence ID" value="MBD2150763.1"/>
    <property type="molecule type" value="Genomic_DNA"/>
</dbReference>
<proteinExistence type="inferred from homology"/>
<organism evidence="12 13">
    <name type="scientific">Pseudanabaena cinerea FACHB-1277</name>
    <dbReference type="NCBI Taxonomy" id="2949581"/>
    <lineage>
        <taxon>Bacteria</taxon>
        <taxon>Bacillati</taxon>
        <taxon>Cyanobacteriota</taxon>
        <taxon>Cyanophyceae</taxon>
        <taxon>Pseudanabaenales</taxon>
        <taxon>Pseudanabaenaceae</taxon>
        <taxon>Pseudanabaena</taxon>
        <taxon>Pseudanabaena cinerea</taxon>
    </lineage>
</organism>
<name>A0A926UU72_9CYAN</name>
<evidence type="ECO:0000256" key="2">
    <source>
        <dbReference type="ARBA" id="ARBA00004141"/>
    </source>
</evidence>
<feature type="transmembrane region" description="Helical" evidence="10">
    <location>
        <begin position="305"/>
        <end position="326"/>
    </location>
</feature>
<feature type="transmembrane region" description="Helical" evidence="10">
    <location>
        <begin position="36"/>
        <end position="53"/>
    </location>
</feature>
<evidence type="ECO:0000256" key="10">
    <source>
        <dbReference type="SAM" id="Phobius"/>
    </source>
</evidence>
<evidence type="ECO:0000256" key="9">
    <source>
        <dbReference type="ARBA" id="ARBA00023136"/>
    </source>
</evidence>
<dbReference type="InterPro" id="IPR008915">
    <property type="entry name" value="Peptidase_M50"/>
</dbReference>
<feature type="transmembrane region" description="Helical" evidence="10">
    <location>
        <begin position="491"/>
        <end position="512"/>
    </location>
</feature>